<dbReference type="EC" id="6.1.1.1" evidence="1 9"/>
<evidence type="ECO:0000256" key="9">
    <source>
        <dbReference type="RuleBase" id="RU361234"/>
    </source>
</evidence>
<dbReference type="Gene3D" id="3.40.50.620">
    <property type="entry name" value="HUPs"/>
    <property type="match status" value="1"/>
</dbReference>
<dbReference type="GO" id="GO:0004831">
    <property type="term" value="F:tyrosine-tRNA ligase activity"/>
    <property type="evidence" value="ECO:0007669"/>
    <property type="project" value="UniProtKB-EC"/>
</dbReference>
<dbReference type="Gene3D" id="1.10.240.10">
    <property type="entry name" value="Tyrosyl-Transfer RNA Synthetase"/>
    <property type="match status" value="1"/>
</dbReference>
<keyword evidence="6 9" id="KW-0030">Aminoacyl-tRNA synthetase</keyword>
<evidence type="ECO:0000256" key="8">
    <source>
        <dbReference type="ARBA" id="ARBA00048248"/>
    </source>
</evidence>
<comment type="catalytic activity">
    <reaction evidence="8 9">
        <text>tRNA(Tyr) + L-tyrosine + ATP = L-tyrosyl-tRNA(Tyr) + AMP + diphosphate + H(+)</text>
        <dbReference type="Rhea" id="RHEA:10220"/>
        <dbReference type="Rhea" id="RHEA-COMP:9706"/>
        <dbReference type="Rhea" id="RHEA-COMP:9707"/>
        <dbReference type="ChEBI" id="CHEBI:15378"/>
        <dbReference type="ChEBI" id="CHEBI:30616"/>
        <dbReference type="ChEBI" id="CHEBI:33019"/>
        <dbReference type="ChEBI" id="CHEBI:58315"/>
        <dbReference type="ChEBI" id="CHEBI:78442"/>
        <dbReference type="ChEBI" id="CHEBI:78536"/>
        <dbReference type="ChEBI" id="CHEBI:456215"/>
        <dbReference type="EC" id="6.1.1.1"/>
    </reaction>
</comment>
<reference evidence="10" key="1">
    <citation type="submission" date="2022-07" db="EMBL/GenBank/DDBJ databases">
        <title>Phylogenomic reconstructions and comparative analyses of Kickxellomycotina fungi.</title>
        <authorList>
            <person name="Reynolds N.K."/>
            <person name="Stajich J.E."/>
            <person name="Barry K."/>
            <person name="Grigoriev I.V."/>
            <person name="Crous P."/>
            <person name="Smith M.E."/>
        </authorList>
    </citation>
    <scope>NUCLEOTIDE SEQUENCE</scope>
    <source>
        <strain evidence="10">BCRC 34882</strain>
    </source>
</reference>
<evidence type="ECO:0000256" key="4">
    <source>
        <dbReference type="ARBA" id="ARBA00022840"/>
    </source>
</evidence>
<dbReference type="CDD" id="cd00805">
    <property type="entry name" value="TyrRS_core"/>
    <property type="match status" value="1"/>
</dbReference>
<keyword evidence="4 9" id="KW-0067">ATP-binding</keyword>
<dbReference type="PROSITE" id="PS00178">
    <property type="entry name" value="AA_TRNA_LIGASE_I"/>
    <property type="match status" value="1"/>
</dbReference>
<dbReference type="Gene3D" id="3.10.290.10">
    <property type="entry name" value="RNA-binding S4 domain"/>
    <property type="match status" value="1"/>
</dbReference>
<evidence type="ECO:0000313" key="10">
    <source>
        <dbReference type="EMBL" id="KAJ1994402.1"/>
    </source>
</evidence>
<dbReference type="PANTHER" id="PTHR11766:SF0">
    <property type="entry name" value="TYROSINE--TRNA LIGASE, MITOCHONDRIAL"/>
    <property type="match status" value="1"/>
</dbReference>
<dbReference type="HAMAP" id="MF_02006">
    <property type="entry name" value="Tyr_tRNA_synth_type1"/>
    <property type="match status" value="1"/>
</dbReference>
<dbReference type="InterPro" id="IPR002307">
    <property type="entry name" value="Tyr-tRNA-ligase"/>
</dbReference>
<dbReference type="EMBL" id="JANBQD010000012">
    <property type="protein sequence ID" value="KAJ1994402.1"/>
    <property type="molecule type" value="Genomic_DNA"/>
</dbReference>
<comment type="caution">
    <text evidence="10">The sequence shown here is derived from an EMBL/GenBank/DDBJ whole genome shotgun (WGS) entry which is preliminary data.</text>
</comment>
<dbReference type="InterPro" id="IPR024088">
    <property type="entry name" value="Tyr-tRNA-ligase_bac-type"/>
</dbReference>
<dbReference type="SUPFAM" id="SSF52374">
    <property type="entry name" value="Nucleotidylyl transferase"/>
    <property type="match status" value="1"/>
</dbReference>
<comment type="similarity">
    <text evidence="9">Belongs to the class-I aminoacyl-tRNA synthetase family.</text>
</comment>
<dbReference type="PANTHER" id="PTHR11766">
    <property type="entry name" value="TYROSYL-TRNA SYNTHETASE"/>
    <property type="match status" value="1"/>
</dbReference>
<dbReference type="Proteomes" id="UP001151295">
    <property type="component" value="Unassembled WGS sequence"/>
</dbReference>
<keyword evidence="11" id="KW-1185">Reference proteome</keyword>
<keyword evidence="5 9" id="KW-0648">Protein biosynthesis</keyword>
<keyword evidence="2 9" id="KW-0436">Ligase</keyword>
<evidence type="ECO:0000256" key="7">
    <source>
        <dbReference type="ARBA" id="ARBA00033323"/>
    </source>
</evidence>
<dbReference type="Pfam" id="PF00579">
    <property type="entry name" value="tRNA-synt_1b"/>
    <property type="match status" value="1"/>
</dbReference>
<evidence type="ECO:0000256" key="2">
    <source>
        <dbReference type="ARBA" id="ARBA00022598"/>
    </source>
</evidence>
<accession>A0ABQ8PRA6</accession>
<organism evidence="10 11">
    <name type="scientific">Coemansia umbellata</name>
    <dbReference type="NCBI Taxonomy" id="1424467"/>
    <lineage>
        <taxon>Eukaryota</taxon>
        <taxon>Fungi</taxon>
        <taxon>Fungi incertae sedis</taxon>
        <taxon>Zoopagomycota</taxon>
        <taxon>Kickxellomycotina</taxon>
        <taxon>Kickxellomycetes</taxon>
        <taxon>Kickxellales</taxon>
        <taxon>Kickxellaceae</taxon>
        <taxon>Coemansia</taxon>
    </lineage>
</organism>
<gene>
    <name evidence="10" type="primary">MSY1</name>
    <name evidence="10" type="ORF">EDC05_001601</name>
</gene>
<dbReference type="SUPFAM" id="SSF55174">
    <property type="entry name" value="Alpha-L RNA-binding motif"/>
    <property type="match status" value="1"/>
</dbReference>
<dbReference type="NCBIfam" id="TIGR00234">
    <property type="entry name" value="tyrS"/>
    <property type="match status" value="1"/>
</dbReference>
<evidence type="ECO:0000256" key="3">
    <source>
        <dbReference type="ARBA" id="ARBA00022741"/>
    </source>
</evidence>
<dbReference type="InterPro" id="IPR014729">
    <property type="entry name" value="Rossmann-like_a/b/a_fold"/>
</dbReference>
<sequence length="496" mass="54586">MCANGILQRLAKLRQARFQKTNSINTSVFHRRGLHTNVIDTLRERGFVHDITSENIRKCVASPVAVYCGVDPTAESLHLGNMVTLMGLLHFHIAGHRAIPLIGNATGMIGDPSGRSTERVALDRETLAKNITGIEGQLERFFKRGAEYAVKRMSNIDQRSLKQVGILHNANWYCHMNILTFLGSVGRYVRVGAMMARDSVKSRLQSASGISFTEFSYQLLQAYDFWYLFHYHGCKIQIGGSDQWGNITAGIDLIHRMELDQAQKSGVIQQSFDDGRISEAFGLTIPLLTTSSGEKFGKSAGNAIWLDGKKTSPFDIYQFFVKTADTDVEKFLKLFTFLPIPVISKVIAEHKVSPENFVAQKLLAAEVTELIHGESGVRQALCATEVLFGNRLASMQQFSSSDFASAFASDKRMLSIPRSGVAGKTISDIAVLVGACKSKSEASRLVRGGGLYWNGHPVSDAKWIPTADAGSFVGQGTVGIIRTGKTNYRLLRLINE</sequence>
<proteinExistence type="inferred from homology"/>
<name>A0ABQ8PRA6_9FUNG</name>
<dbReference type="InterPro" id="IPR001412">
    <property type="entry name" value="aa-tRNA-synth_I_CS"/>
</dbReference>
<protein>
    <recommendedName>
        <fullName evidence="1 9">Tyrosine--tRNA ligase</fullName>
        <ecNumber evidence="1 9">6.1.1.1</ecNumber>
    </recommendedName>
    <alternativeName>
        <fullName evidence="7 9">Tyrosyl-tRNA synthetase</fullName>
    </alternativeName>
</protein>
<evidence type="ECO:0000256" key="5">
    <source>
        <dbReference type="ARBA" id="ARBA00022917"/>
    </source>
</evidence>
<dbReference type="InterPro" id="IPR024107">
    <property type="entry name" value="Tyr-tRNA-ligase_bac_1"/>
</dbReference>
<evidence type="ECO:0000313" key="11">
    <source>
        <dbReference type="Proteomes" id="UP001151295"/>
    </source>
</evidence>
<keyword evidence="3 9" id="KW-0547">Nucleotide-binding</keyword>
<dbReference type="PRINTS" id="PR01040">
    <property type="entry name" value="TRNASYNTHTYR"/>
</dbReference>
<evidence type="ECO:0000256" key="6">
    <source>
        <dbReference type="ARBA" id="ARBA00023146"/>
    </source>
</evidence>
<evidence type="ECO:0000256" key="1">
    <source>
        <dbReference type="ARBA" id="ARBA00013160"/>
    </source>
</evidence>
<dbReference type="InterPro" id="IPR002305">
    <property type="entry name" value="aa-tRNA-synth_Ic"/>
</dbReference>
<dbReference type="InterPro" id="IPR036986">
    <property type="entry name" value="S4_RNA-bd_sf"/>
</dbReference>